<reference evidence="2" key="2">
    <citation type="journal article" date="2016" name="Sci. Rep.">
        <title>Dictyocaulus viviparus genome, variome and transcriptome elucidate lungworm biology and support future intervention.</title>
        <authorList>
            <person name="McNulty S.N."/>
            <person name="Strube C."/>
            <person name="Rosa B.A."/>
            <person name="Martin J.C."/>
            <person name="Tyagi R."/>
            <person name="Choi Y.J."/>
            <person name="Wang Q."/>
            <person name="Hallsworth Pepin K."/>
            <person name="Zhang X."/>
            <person name="Ozersky P."/>
            <person name="Wilson R.K."/>
            <person name="Sternberg P.W."/>
            <person name="Gasser R.B."/>
            <person name="Mitreva M."/>
        </authorList>
    </citation>
    <scope>NUCLEOTIDE SEQUENCE [LARGE SCALE GENOMIC DNA]</scope>
    <source>
        <strain evidence="2">HannoverDv2000</strain>
    </source>
</reference>
<proteinExistence type="predicted"/>
<keyword evidence="2" id="KW-1185">Reference proteome</keyword>
<dbReference type="Proteomes" id="UP000053766">
    <property type="component" value="Unassembled WGS sequence"/>
</dbReference>
<name>A0A0D8XBF1_DICVI</name>
<protein>
    <submittedName>
        <fullName evidence="1">Uncharacterized protein</fullName>
    </submittedName>
</protein>
<reference evidence="1 2" key="1">
    <citation type="submission" date="2013-11" db="EMBL/GenBank/DDBJ databases">
        <title>Draft genome of the bovine lungworm Dictyocaulus viviparus.</title>
        <authorList>
            <person name="Mitreva M."/>
        </authorList>
    </citation>
    <scope>NUCLEOTIDE SEQUENCE [LARGE SCALE GENOMIC DNA]</scope>
    <source>
        <strain evidence="1 2">HannoverDv2000</strain>
    </source>
</reference>
<organism evidence="1 2">
    <name type="scientific">Dictyocaulus viviparus</name>
    <name type="common">Bovine lungworm</name>
    <dbReference type="NCBI Taxonomy" id="29172"/>
    <lineage>
        <taxon>Eukaryota</taxon>
        <taxon>Metazoa</taxon>
        <taxon>Ecdysozoa</taxon>
        <taxon>Nematoda</taxon>
        <taxon>Chromadorea</taxon>
        <taxon>Rhabditida</taxon>
        <taxon>Rhabditina</taxon>
        <taxon>Rhabditomorpha</taxon>
        <taxon>Strongyloidea</taxon>
        <taxon>Metastrongylidae</taxon>
        <taxon>Dictyocaulus</taxon>
    </lineage>
</organism>
<evidence type="ECO:0000313" key="1">
    <source>
        <dbReference type="EMBL" id="KJH41097.1"/>
    </source>
</evidence>
<dbReference type="AlphaFoldDB" id="A0A0D8XBF1"/>
<dbReference type="STRING" id="29172.A0A0D8XBF1"/>
<gene>
    <name evidence="1" type="ORF">DICVIV_12938</name>
</gene>
<accession>A0A0D8XBF1</accession>
<evidence type="ECO:0000313" key="2">
    <source>
        <dbReference type="Proteomes" id="UP000053766"/>
    </source>
</evidence>
<dbReference type="EMBL" id="KN716906">
    <property type="protein sequence ID" value="KJH41097.1"/>
    <property type="molecule type" value="Genomic_DNA"/>
</dbReference>
<sequence>MAGRRHSMTAQISRQARRFSAAIVPQLTKIEPINSLLKTQFVQIKLSDIKQYQSAVDKYITKNSVWFDPVDFDIIDSSGRRIIQASLFPEGLSVREGKRKVYDISFSDEDAATCIAKIKQPVTGMSVFELHEMGEIISIQSNTDDLAGTRIEVNRATWLSILFACGCAFTRQTWSVVKMDVIQAKISPITSFNEENSVKVEWTVCCDNEIRMIALSFGLAIMIREAFPSLLHILKEFRSRQARKQ</sequence>
<dbReference type="OrthoDB" id="5814573at2759"/>